<dbReference type="Pfam" id="PF13499">
    <property type="entry name" value="EF-hand_7"/>
    <property type="match status" value="2"/>
</dbReference>
<dbReference type="InterPro" id="IPR002048">
    <property type="entry name" value="EF_hand_dom"/>
</dbReference>
<feature type="domain" description="EF-hand" evidence="6">
    <location>
        <begin position="8"/>
        <end position="43"/>
    </location>
</feature>
<keyword evidence="3" id="KW-0479">Metal-binding</keyword>
<dbReference type="Gramene" id="rna-gnl|WGS:NBSK|LSAT_9X7881_mrna">
    <property type="protein sequence ID" value="cds-PLY78354.1"/>
    <property type="gene ID" value="gene-LSAT_9X7881"/>
</dbReference>
<organism evidence="7 8">
    <name type="scientific">Lactuca sativa</name>
    <name type="common">Garden lettuce</name>
    <dbReference type="NCBI Taxonomy" id="4236"/>
    <lineage>
        <taxon>Eukaryota</taxon>
        <taxon>Viridiplantae</taxon>
        <taxon>Streptophyta</taxon>
        <taxon>Embryophyta</taxon>
        <taxon>Tracheophyta</taxon>
        <taxon>Spermatophyta</taxon>
        <taxon>Magnoliopsida</taxon>
        <taxon>eudicotyledons</taxon>
        <taxon>Gunneridae</taxon>
        <taxon>Pentapetalae</taxon>
        <taxon>asterids</taxon>
        <taxon>campanulids</taxon>
        <taxon>Asterales</taxon>
        <taxon>Asteraceae</taxon>
        <taxon>Cichorioideae</taxon>
        <taxon>Cichorieae</taxon>
        <taxon>Lactucinae</taxon>
        <taxon>Lactuca</taxon>
    </lineage>
</organism>
<evidence type="ECO:0000256" key="5">
    <source>
        <dbReference type="ARBA" id="ARBA00022837"/>
    </source>
</evidence>
<gene>
    <name evidence="7" type="ORF">LSAT_V11C900458370</name>
</gene>
<sequence length="150" mass="17309">MAERLTYDQINEFRQAFSMIDKDSDGLISTDDLIGVIQTLNENATNEDVQEMMNEVDHGNEQGTIDFDEFLSIMSKRMKDSVSDELKEAFKVFDRDQDGYISPDELRNVMINLGERLKDEELEQMIREADLDGDGVISYEEFVRVMMNSS</sequence>
<dbReference type="InterPro" id="IPR050230">
    <property type="entry name" value="CALM/Myosin/TropC-like"/>
</dbReference>
<evidence type="ECO:0000259" key="6">
    <source>
        <dbReference type="PROSITE" id="PS50222"/>
    </source>
</evidence>
<dbReference type="CDD" id="cd00051">
    <property type="entry name" value="EFh"/>
    <property type="match status" value="1"/>
</dbReference>
<proteinExistence type="inferred from homology"/>
<keyword evidence="8" id="KW-1185">Reference proteome</keyword>
<dbReference type="PROSITE" id="PS50222">
    <property type="entry name" value="EF_HAND_2"/>
    <property type="match status" value="4"/>
</dbReference>
<dbReference type="InterPro" id="IPR018247">
    <property type="entry name" value="EF_Hand_1_Ca_BS"/>
</dbReference>
<evidence type="ECO:0000256" key="4">
    <source>
        <dbReference type="ARBA" id="ARBA00022737"/>
    </source>
</evidence>
<feature type="domain" description="EF-hand" evidence="6">
    <location>
        <begin position="81"/>
        <end position="116"/>
    </location>
</feature>
<keyword evidence="5" id="KW-0106">Calcium</keyword>
<dbReference type="PROSITE" id="PS00018">
    <property type="entry name" value="EF_HAND_1"/>
    <property type="match status" value="3"/>
</dbReference>
<dbReference type="InterPro" id="IPR011992">
    <property type="entry name" value="EF-hand-dom_pair"/>
</dbReference>
<name>A0A9R1UL59_LACSA</name>
<dbReference type="PANTHER" id="PTHR23048">
    <property type="entry name" value="MYOSIN LIGHT CHAIN 1, 3"/>
    <property type="match status" value="1"/>
</dbReference>
<dbReference type="SMART" id="SM00054">
    <property type="entry name" value="EFh"/>
    <property type="match status" value="4"/>
</dbReference>
<dbReference type="OrthoDB" id="26525at2759"/>
<dbReference type="EMBL" id="NBSK02000009">
    <property type="protein sequence ID" value="KAJ0188888.1"/>
    <property type="molecule type" value="Genomic_DNA"/>
</dbReference>
<dbReference type="PANTHER" id="PTHR23048:SF53">
    <property type="entry name" value="CALMODULIN"/>
    <property type="match status" value="1"/>
</dbReference>
<dbReference type="GO" id="GO:0005509">
    <property type="term" value="F:calcium ion binding"/>
    <property type="evidence" value="ECO:0000318"/>
    <property type="project" value="GO_Central"/>
</dbReference>
<keyword evidence="2" id="KW-0488">Methylation</keyword>
<reference evidence="7 8" key="1">
    <citation type="journal article" date="2017" name="Nat. Commun.">
        <title>Genome assembly with in vitro proximity ligation data and whole-genome triplication in lettuce.</title>
        <authorList>
            <person name="Reyes-Chin-Wo S."/>
            <person name="Wang Z."/>
            <person name="Yang X."/>
            <person name="Kozik A."/>
            <person name="Arikit S."/>
            <person name="Song C."/>
            <person name="Xia L."/>
            <person name="Froenicke L."/>
            <person name="Lavelle D.O."/>
            <person name="Truco M.J."/>
            <person name="Xia R."/>
            <person name="Zhu S."/>
            <person name="Xu C."/>
            <person name="Xu H."/>
            <person name="Xu X."/>
            <person name="Cox K."/>
            <person name="Korf I."/>
            <person name="Meyers B.C."/>
            <person name="Michelmore R.W."/>
        </authorList>
    </citation>
    <scope>NUCLEOTIDE SEQUENCE [LARGE SCALE GENOMIC DNA]</scope>
    <source>
        <strain evidence="8">cv. Salinas</strain>
        <tissue evidence="7">Seedlings</tissue>
    </source>
</reference>
<accession>A0A9R1UL59</accession>
<evidence type="ECO:0000313" key="8">
    <source>
        <dbReference type="Proteomes" id="UP000235145"/>
    </source>
</evidence>
<evidence type="ECO:0000256" key="3">
    <source>
        <dbReference type="ARBA" id="ARBA00022723"/>
    </source>
</evidence>
<protein>
    <recommendedName>
        <fullName evidence="6">EF-hand domain-containing protein</fullName>
    </recommendedName>
</protein>
<evidence type="ECO:0000313" key="7">
    <source>
        <dbReference type="EMBL" id="KAJ0188888.1"/>
    </source>
</evidence>
<dbReference type="FunFam" id="1.10.238.10:FF:000001">
    <property type="entry name" value="Calmodulin 1"/>
    <property type="match status" value="1"/>
</dbReference>
<dbReference type="GO" id="GO:0030234">
    <property type="term" value="F:enzyme regulator activity"/>
    <property type="evidence" value="ECO:0000318"/>
    <property type="project" value="GO_Central"/>
</dbReference>
<feature type="domain" description="EF-hand" evidence="6">
    <location>
        <begin position="44"/>
        <end position="80"/>
    </location>
</feature>
<dbReference type="SUPFAM" id="SSF47473">
    <property type="entry name" value="EF-hand"/>
    <property type="match status" value="1"/>
</dbReference>
<dbReference type="Proteomes" id="UP000235145">
    <property type="component" value="Unassembled WGS sequence"/>
</dbReference>
<evidence type="ECO:0000256" key="1">
    <source>
        <dbReference type="ARBA" id="ARBA00009763"/>
    </source>
</evidence>
<evidence type="ECO:0000256" key="2">
    <source>
        <dbReference type="ARBA" id="ARBA00022481"/>
    </source>
</evidence>
<comment type="caution">
    <text evidence="7">The sequence shown here is derived from an EMBL/GenBank/DDBJ whole genome shotgun (WGS) entry which is preliminary data.</text>
</comment>
<dbReference type="Gene3D" id="1.10.238.10">
    <property type="entry name" value="EF-hand"/>
    <property type="match status" value="2"/>
</dbReference>
<keyword evidence="4" id="KW-0677">Repeat</keyword>
<dbReference type="AlphaFoldDB" id="A0A9R1UL59"/>
<dbReference type="GO" id="GO:0005737">
    <property type="term" value="C:cytoplasm"/>
    <property type="evidence" value="ECO:0000318"/>
    <property type="project" value="GO_Central"/>
</dbReference>
<comment type="similarity">
    <text evidence="1">Belongs to the calmodulin family.</text>
</comment>
<feature type="domain" description="EF-hand" evidence="6">
    <location>
        <begin position="117"/>
        <end position="150"/>
    </location>
</feature>